<dbReference type="InterPro" id="IPR013783">
    <property type="entry name" value="Ig-like_fold"/>
</dbReference>
<proteinExistence type="predicted"/>
<feature type="region of interest" description="Disordered" evidence="1">
    <location>
        <begin position="109"/>
        <end position="136"/>
    </location>
</feature>
<feature type="compositionally biased region" description="Basic and acidic residues" evidence="1">
    <location>
        <begin position="54"/>
        <end position="63"/>
    </location>
</feature>
<dbReference type="AlphaFoldDB" id="A0A1I7U4W3"/>
<dbReference type="eggNOG" id="KOG3510">
    <property type="taxonomic scope" value="Eukaryota"/>
</dbReference>
<feature type="region of interest" description="Disordered" evidence="1">
    <location>
        <begin position="46"/>
        <end position="76"/>
    </location>
</feature>
<evidence type="ECO:0000313" key="2">
    <source>
        <dbReference type="Proteomes" id="UP000095282"/>
    </source>
</evidence>
<dbReference type="CDD" id="cd00096">
    <property type="entry name" value="Ig"/>
    <property type="match status" value="1"/>
</dbReference>
<evidence type="ECO:0000256" key="1">
    <source>
        <dbReference type="SAM" id="MobiDB-lite"/>
    </source>
</evidence>
<accession>A0A1I7U4W3</accession>
<dbReference type="Proteomes" id="UP000095282">
    <property type="component" value="Unplaced"/>
</dbReference>
<feature type="compositionally biased region" description="Acidic residues" evidence="1">
    <location>
        <begin position="64"/>
        <end position="76"/>
    </location>
</feature>
<organism evidence="2 3">
    <name type="scientific">Caenorhabditis tropicalis</name>
    <dbReference type="NCBI Taxonomy" id="1561998"/>
    <lineage>
        <taxon>Eukaryota</taxon>
        <taxon>Metazoa</taxon>
        <taxon>Ecdysozoa</taxon>
        <taxon>Nematoda</taxon>
        <taxon>Chromadorea</taxon>
        <taxon>Rhabditida</taxon>
        <taxon>Rhabditina</taxon>
        <taxon>Rhabditomorpha</taxon>
        <taxon>Rhabditoidea</taxon>
        <taxon>Rhabditidae</taxon>
        <taxon>Peloderinae</taxon>
        <taxon>Caenorhabditis</taxon>
    </lineage>
</organism>
<protein>
    <submittedName>
        <fullName evidence="3">Ig-like domain-containing protein</fullName>
    </submittedName>
</protein>
<keyword evidence="2" id="KW-1185">Reference proteome</keyword>
<dbReference type="InterPro" id="IPR036179">
    <property type="entry name" value="Ig-like_dom_sf"/>
</dbReference>
<name>A0A1I7U4W3_9PELO</name>
<dbReference type="Gene3D" id="2.60.40.10">
    <property type="entry name" value="Immunoglobulins"/>
    <property type="match status" value="1"/>
</dbReference>
<dbReference type="STRING" id="1561998.A0A1I7U4W3"/>
<reference evidence="3" key="1">
    <citation type="submission" date="2016-11" db="UniProtKB">
        <authorList>
            <consortium name="WormBaseParasite"/>
        </authorList>
    </citation>
    <scope>IDENTIFICATION</scope>
</reference>
<dbReference type="WBParaSite" id="Csp11.Scaffold629.g14877.t2">
    <property type="protein sequence ID" value="Csp11.Scaffold629.g14877.t2"/>
    <property type="gene ID" value="Csp11.Scaffold629.g14877"/>
</dbReference>
<dbReference type="SUPFAM" id="SSF48726">
    <property type="entry name" value="Immunoglobulin"/>
    <property type="match status" value="1"/>
</dbReference>
<sequence>MDTFPLRLTHTVSGQYHSVHILEIRNVQQSHFGVYRCVAKNDNGIHHSQVTLRRSGEEPRGYSEDDEVDEDDDDEIEEENGPFLLFTLVFSSFPVYHLNMGVTIHKKRRLQKNSSSIHHSRDDTNHGMLLRPHIQA</sequence>
<evidence type="ECO:0000313" key="3">
    <source>
        <dbReference type="WBParaSite" id="Csp11.Scaffold629.g14877.t2"/>
    </source>
</evidence>